<evidence type="ECO:0000256" key="1">
    <source>
        <dbReference type="SAM" id="Phobius"/>
    </source>
</evidence>
<evidence type="ECO:0000313" key="2">
    <source>
        <dbReference type="EMBL" id="KAF2070461.1"/>
    </source>
</evidence>
<dbReference type="Proteomes" id="UP000695562">
    <property type="component" value="Unassembled WGS sequence"/>
</dbReference>
<evidence type="ECO:0008006" key="4">
    <source>
        <dbReference type="Google" id="ProtNLM"/>
    </source>
</evidence>
<accession>A0A8J4PPL3</accession>
<dbReference type="AlphaFoldDB" id="A0A8J4PPL3"/>
<keyword evidence="3" id="KW-1185">Reference proteome</keyword>
<feature type="transmembrane region" description="Helical" evidence="1">
    <location>
        <begin position="128"/>
        <end position="150"/>
    </location>
</feature>
<reference evidence="2" key="1">
    <citation type="submission" date="2020-01" db="EMBL/GenBank/DDBJ databases">
        <title>Development of genomics and gene disruption for Polysphondylium violaceum indicates a role for the polyketide synthase stlB in stalk morphogenesis.</title>
        <authorList>
            <person name="Narita B."/>
            <person name="Kawabe Y."/>
            <person name="Kin K."/>
            <person name="Saito T."/>
            <person name="Gibbs R."/>
            <person name="Kuspa A."/>
            <person name="Muzny D."/>
            <person name="Queller D."/>
            <person name="Richards S."/>
            <person name="Strassman J."/>
            <person name="Sucgang R."/>
            <person name="Worley K."/>
            <person name="Schaap P."/>
        </authorList>
    </citation>
    <scope>NUCLEOTIDE SEQUENCE</scope>
    <source>
        <strain evidence="2">QSvi11</strain>
    </source>
</reference>
<name>A0A8J4PPL3_9MYCE</name>
<feature type="transmembrane region" description="Helical" evidence="1">
    <location>
        <begin position="47"/>
        <end position="65"/>
    </location>
</feature>
<keyword evidence="1" id="KW-0812">Transmembrane</keyword>
<protein>
    <recommendedName>
        <fullName evidence="4">Transmembrane protein</fullName>
    </recommendedName>
</protein>
<evidence type="ECO:0000313" key="3">
    <source>
        <dbReference type="Proteomes" id="UP000695562"/>
    </source>
</evidence>
<dbReference type="EMBL" id="AJWJ01000489">
    <property type="protein sequence ID" value="KAF2070461.1"/>
    <property type="molecule type" value="Genomic_DNA"/>
</dbReference>
<feature type="transmembrane region" description="Helical" evidence="1">
    <location>
        <begin position="12"/>
        <end position="35"/>
    </location>
</feature>
<comment type="caution">
    <text evidence="2">The sequence shown here is derived from an EMBL/GenBank/DDBJ whole genome shotgun (WGS) entry which is preliminary data.</text>
</comment>
<feature type="transmembrane region" description="Helical" evidence="1">
    <location>
        <begin position="71"/>
        <end position="90"/>
    </location>
</feature>
<keyword evidence="1" id="KW-1133">Transmembrane helix</keyword>
<organism evidence="2 3">
    <name type="scientific">Polysphondylium violaceum</name>
    <dbReference type="NCBI Taxonomy" id="133409"/>
    <lineage>
        <taxon>Eukaryota</taxon>
        <taxon>Amoebozoa</taxon>
        <taxon>Evosea</taxon>
        <taxon>Eumycetozoa</taxon>
        <taxon>Dictyostelia</taxon>
        <taxon>Dictyosteliales</taxon>
        <taxon>Dictyosteliaceae</taxon>
        <taxon>Polysphondylium</taxon>
    </lineage>
</organism>
<feature type="transmembrane region" description="Helical" evidence="1">
    <location>
        <begin position="102"/>
        <end position="122"/>
    </location>
</feature>
<proteinExistence type="predicted"/>
<keyword evidence="1" id="KW-0472">Membrane</keyword>
<sequence>MYFLSQLDENELSYWYIPVNFLGAFFAILFVSTAIIKNHYNILKVKLLLIVACISIAPFIVAYLFVGSEFFFVGLVIVEGLFMLIPFVFLHNIRIERDVSDFYLPIPICFFFVTVFNSIAGFLINDMALIMCGLSGSIPSTILLITYLVMSIRYKTTRIILQEQIIQIIQGEFVFYAAIIPSHKTVKTNMNYPKYYVQPENTLEIQDNKKSINQLDP</sequence>
<gene>
    <name evidence="2" type="ORF">CYY_008226</name>
</gene>